<evidence type="ECO:0000313" key="2">
    <source>
        <dbReference type="Proteomes" id="UP000034956"/>
    </source>
</evidence>
<dbReference type="Proteomes" id="UP000034956">
    <property type="component" value="Unassembled WGS sequence"/>
</dbReference>
<accession>A0A0G1UCA8</accession>
<dbReference type="AlphaFoldDB" id="A0A0G1UCA8"/>
<sequence length="126" mass="13822">MYQGRKELSASIGEFANFRALIAFIRRRVYKVSRPFPGAYMADAGEDRNPLPIPAGVTQQKIEAMLVTDGNWRPAKGFVCLKCDGPAMKNPYTDQIWGCGQCGRTTHLPDVFFVPASTEVPAATPA</sequence>
<proteinExistence type="predicted"/>
<gene>
    <name evidence="1" type="ORF">UY23_C0001G0387</name>
</gene>
<evidence type="ECO:0000313" key="1">
    <source>
        <dbReference type="EMBL" id="KKU91781.1"/>
    </source>
</evidence>
<comment type="caution">
    <text evidence="1">The sequence shown here is derived from an EMBL/GenBank/DDBJ whole genome shotgun (WGS) entry which is preliminary data.</text>
</comment>
<protein>
    <submittedName>
        <fullName evidence="1">Uncharacterized protein</fullName>
    </submittedName>
</protein>
<dbReference type="EMBL" id="LCPF01000001">
    <property type="protein sequence ID" value="KKU91781.1"/>
    <property type="molecule type" value="Genomic_DNA"/>
</dbReference>
<reference evidence="1 2" key="1">
    <citation type="journal article" date="2015" name="Nature">
        <title>rRNA introns, odd ribosomes, and small enigmatic genomes across a large radiation of phyla.</title>
        <authorList>
            <person name="Brown C.T."/>
            <person name="Hug L.A."/>
            <person name="Thomas B.C."/>
            <person name="Sharon I."/>
            <person name="Castelle C.J."/>
            <person name="Singh A."/>
            <person name="Wilkins M.J."/>
            <person name="Williams K.H."/>
            <person name="Banfield J.F."/>
        </authorList>
    </citation>
    <scope>NUCLEOTIDE SEQUENCE [LARGE SCALE GENOMIC DNA]</scope>
</reference>
<organism evidence="1 2">
    <name type="scientific">Candidatus Jorgensenbacteria bacterium GW2011_GWA1_48_11</name>
    <dbReference type="NCBI Taxonomy" id="1618660"/>
    <lineage>
        <taxon>Bacteria</taxon>
        <taxon>Candidatus Joergenseniibacteriota</taxon>
    </lineage>
</organism>
<name>A0A0G1UCA8_9BACT</name>